<dbReference type="Proteomes" id="UP000247409">
    <property type="component" value="Unassembled WGS sequence"/>
</dbReference>
<proteinExistence type="predicted"/>
<keyword evidence="3" id="KW-1185">Reference proteome</keyword>
<dbReference type="AlphaFoldDB" id="A0A2V3ILX2"/>
<dbReference type="Gene3D" id="3.10.290.10">
    <property type="entry name" value="RNA-binding S4 domain"/>
    <property type="match status" value="1"/>
</dbReference>
<dbReference type="EMBL" id="NBIV01000139">
    <property type="protein sequence ID" value="PXF43047.1"/>
    <property type="molecule type" value="Genomic_DNA"/>
</dbReference>
<dbReference type="OrthoDB" id="10492307at2759"/>
<reference evidence="2 3" key="1">
    <citation type="journal article" date="2018" name="Mol. Biol. Evol.">
        <title>Analysis of the draft genome of the red seaweed Gracilariopsis chorda provides insights into genome size evolution in Rhodophyta.</title>
        <authorList>
            <person name="Lee J."/>
            <person name="Yang E.C."/>
            <person name="Graf L."/>
            <person name="Yang J.H."/>
            <person name="Qiu H."/>
            <person name="Zel Zion U."/>
            <person name="Chan C.X."/>
            <person name="Stephens T.G."/>
            <person name="Weber A.P.M."/>
            <person name="Boo G.H."/>
            <person name="Boo S.M."/>
            <person name="Kim K.M."/>
            <person name="Shin Y."/>
            <person name="Jung M."/>
            <person name="Lee S.J."/>
            <person name="Yim H.S."/>
            <person name="Lee J.H."/>
            <person name="Bhattacharya D."/>
            <person name="Yoon H.S."/>
        </authorList>
    </citation>
    <scope>NUCLEOTIDE SEQUENCE [LARGE SCALE GENOMIC DNA]</scope>
    <source>
        <strain evidence="2 3">SKKU-2015</strain>
        <tissue evidence="2">Whole body</tissue>
    </source>
</reference>
<comment type="caution">
    <text evidence="2">The sequence shown here is derived from an EMBL/GenBank/DDBJ whole genome shotgun (WGS) entry which is preliminary data.</text>
</comment>
<dbReference type="InterPro" id="IPR036986">
    <property type="entry name" value="S4_RNA-bd_sf"/>
</dbReference>
<sequence>MIKSNRSEAFVRPLKLSWKSQHRTRRCTCRPREQHVLTAFPNAGKRSAVSGRSPVFMRDQLDKHGRRYIRLEQFIKLQGMAETGGQAKMLIHEGLVFVNGQTEVRRGRKLVQDDGVRVEGDDMELMVDFRDEDEAEQKQTSRLY</sequence>
<name>A0A2V3ILX2_9FLOR</name>
<dbReference type="Pfam" id="PF13275">
    <property type="entry name" value="S4_2"/>
    <property type="match status" value="1"/>
</dbReference>
<evidence type="ECO:0000313" key="2">
    <source>
        <dbReference type="EMBL" id="PXF43047.1"/>
    </source>
</evidence>
<accession>A0A2V3ILX2</accession>
<evidence type="ECO:0000313" key="3">
    <source>
        <dbReference type="Proteomes" id="UP000247409"/>
    </source>
</evidence>
<evidence type="ECO:0000256" key="1">
    <source>
        <dbReference type="PROSITE-ProRule" id="PRU00182"/>
    </source>
</evidence>
<dbReference type="PROSITE" id="PS50889">
    <property type="entry name" value="S4"/>
    <property type="match status" value="1"/>
</dbReference>
<organism evidence="2 3">
    <name type="scientific">Gracilariopsis chorda</name>
    <dbReference type="NCBI Taxonomy" id="448386"/>
    <lineage>
        <taxon>Eukaryota</taxon>
        <taxon>Rhodophyta</taxon>
        <taxon>Florideophyceae</taxon>
        <taxon>Rhodymeniophycidae</taxon>
        <taxon>Gracilariales</taxon>
        <taxon>Gracilariaceae</taxon>
        <taxon>Gracilariopsis</taxon>
    </lineage>
</organism>
<gene>
    <name evidence="2" type="ORF">BWQ96_07194</name>
</gene>
<dbReference type="CDD" id="cd00165">
    <property type="entry name" value="S4"/>
    <property type="match status" value="1"/>
</dbReference>
<keyword evidence="1" id="KW-0694">RNA-binding</keyword>
<dbReference type="SUPFAM" id="SSF55174">
    <property type="entry name" value="Alpha-L RNA-binding motif"/>
    <property type="match status" value="1"/>
</dbReference>
<dbReference type="GO" id="GO:0003723">
    <property type="term" value="F:RNA binding"/>
    <property type="evidence" value="ECO:0007669"/>
    <property type="project" value="UniProtKB-KW"/>
</dbReference>
<protein>
    <submittedName>
        <fullName evidence="2">Uncharacterized protein</fullName>
    </submittedName>
</protein>